<gene>
    <name evidence="1" type="ORF">CAP_6713</name>
</gene>
<evidence type="ECO:0000313" key="1">
    <source>
        <dbReference type="EMBL" id="EYF02602.1"/>
    </source>
</evidence>
<reference evidence="1 2" key="1">
    <citation type="submission" date="2013-05" db="EMBL/GenBank/DDBJ databases">
        <title>Genome assembly of Chondromyces apiculatus DSM 436.</title>
        <authorList>
            <person name="Sharma G."/>
            <person name="Khatri I."/>
            <person name="Kaur C."/>
            <person name="Mayilraj S."/>
            <person name="Subramanian S."/>
        </authorList>
    </citation>
    <scope>NUCLEOTIDE SEQUENCE [LARGE SCALE GENOMIC DNA]</scope>
    <source>
        <strain evidence="1 2">DSM 436</strain>
    </source>
</reference>
<dbReference type="EMBL" id="ASRX01000058">
    <property type="protein sequence ID" value="EYF02602.1"/>
    <property type="molecule type" value="Genomic_DNA"/>
</dbReference>
<sequence>MALRTSSRSLQKHLRPRWCLLALGLLAPGIVACGTVEVTPSPPPATSPPPGIDAPVWGPAVGNQSRPMAAWNGTTDFAVWNDSRPVQTYGARLAPDGAVLDGSSGCSPYGDDGFGINVVTPSGVSLPQRDDFYLDHGSQPFVVGDGQRALLLWSQHHDTDGWQRRVPRRLARRLA</sequence>
<evidence type="ECO:0000313" key="2">
    <source>
        <dbReference type="Proteomes" id="UP000019678"/>
    </source>
</evidence>
<name>A0A017T0V5_9BACT</name>
<protein>
    <submittedName>
        <fullName evidence="1">Uncharacterized protein</fullName>
    </submittedName>
</protein>
<organism evidence="1 2">
    <name type="scientific">Chondromyces apiculatus DSM 436</name>
    <dbReference type="NCBI Taxonomy" id="1192034"/>
    <lineage>
        <taxon>Bacteria</taxon>
        <taxon>Pseudomonadati</taxon>
        <taxon>Myxococcota</taxon>
        <taxon>Polyangia</taxon>
        <taxon>Polyangiales</taxon>
        <taxon>Polyangiaceae</taxon>
        <taxon>Chondromyces</taxon>
    </lineage>
</organism>
<dbReference type="AlphaFoldDB" id="A0A017T0V5"/>
<proteinExistence type="predicted"/>
<dbReference type="PROSITE" id="PS51257">
    <property type="entry name" value="PROKAR_LIPOPROTEIN"/>
    <property type="match status" value="1"/>
</dbReference>
<comment type="caution">
    <text evidence="1">The sequence shown here is derived from an EMBL/GenBank/DDBJ whole genome shotgun (WGS) entry which is preliminary data.</text>
</comment>
<accession>A0A017T0V5</accession>
<dbReference type="Proteomes" id="UP000019678">
    <property type="component" value="Unassembled WGS sequence"/>
</dbReference>
<dbReference type="RefSeq" id="WP_156041288.1">
    <property type="nucleotide sequence ID" value="NZ_ASRX01000058.1"/>
</dbReference>
<keyword evidence="2" id="KW-1185">Reference proteome</keyword>